<keyword evidence="4" id="KW-0145">Chemotaxis</keyword>
<dbReference type="PANTHER" id="PTHR42872">
    <property type="entry name" value="PROTEIN-GLUTAMATE METHYLESTERASE/PROTEIN-GLUTAMINE GLUTAMINASE"/>
    <property type="match status" value="1"/>
</dbReference>
<dbReference type="EC" id="3.1.1.61" evidence="2"/>
<evidence type="ECO:0000259" key="5">
    <source>
        <dbReference type="PROSITE" id="PS50122"/>
    </source>
</evidence>
<dbReference type="Proteomes" id="UP000618818">
    <property type="component" value="Unassembled WGS sequence"/>
</dbReference>
<organism evidence="6 7">
    <name type="scientific">Nocardioides cavernae</name>
    <dbReference type="NCBI Taxonomy" id="1921566"/>
    <lineage>
        <taxon>Bacteria</taxon>
        <taxon>Bacillati</taxon>
        <taxon>Actinomycetota</taxon>
        <taxon>Actinomycetes</taxon>
        <taxon>Propionibacteriales</taxon>
        <taxon>Nocardioidaceae</taxon>
        <taxon>Nocardioides</taxon>
    </lineage>
</organism>
<dbReference type="EMBL" id="JACXYZ010000001">
    <property type="protein sequence ID" value="MBD3924958.1"/>
    <property type="molecule type" value="Genomic_DNA"/>
</dbReference>
<evidence type="ECO:0000256" key="2">
    <source>
        <dbReference type="ARBA" id="ARBA00039140"/>
    </source>
</evidence>
<evidence type="ECO:0000313" key="7">
    <source>
        <dbReference type="Proteomes" id="UP000618818"/>
    </source>
</evidence>
<dbReference type="PIRSF" id="PIRSF036461">
    <property type="entry name" value="Chmtx_methlestr"/>
    <property type="match status" value="1"/>
</dbReference>
<keyword evidence="7" id="KW-1185">Reference proteome</keyword>
<dbReference type="PROSITE" id="PS50122">
    <property type="entry name" value="CHEB"/>
    <property type="match status" value="1"/>
</dbReference>
<reference evidence="6 7" key="1">
    <citation type="submission" date="2020-09" db="EMBL/GenBank/DDBJ databases">
        <title>novel species in genus Nocardioides.</title>
        <authorList>
            <person name="Zhang G."/>
        </authorList>
    </citation>
    <scope>NUCLEOTIDE SEQUENCE [LARGE SCALE GENOMIC DNA]</scope>
    <source>
        <strain evidence="6 7">KCTC 39551</strain>
    </source>
</reference>
<dbReference type="Pfam" id="PF01339">
    <property type="entry name" value="CheB_methylest"/>
    <property type="match status" value="1"/>
</dbReference>
<name>A0ABR8N9Z4_9ACTN</name>
<feature type="active site" evidence="4">
    <location>
        <position position="138"/>
    </location>
</feature>
<sequence length="351" mass="36256">MSAGRATAAGPPIVAVGASAGGVEALRELMSLLPSSLRACVLVVLHVPGNSPSALPSILQRVCDLPVSQAENGGRLRAGEVLVARPDHHLVVADGHVLLTRGPRENGHRPAVDVLFRSAARARGSRTLGIVLSGALDDGAAGSVTIASRGGRVAVQDFEEALYDSMPRSAAQAVGRADQLALEGLAALATTWAAGLDQGPPPDGAEHIEITKEVGMASMDPDAMHDLVRPGTPSGFGCPDCAGALYQLEEGNLVRYRCRVGHAWSADSLLARQTVDLEGALWIALRSLEEKAALNAELGERASGQGHDHTAARFEENVQEAIGAAELVRRLITTIGGSAEPADESGQTVGG</sequence>
<dbReference type="Gene3D" id="3.40.50.180">
    <property type="entry name" value="Methylesterase CheB, C-terminal domain"/>
    <property type="match status" value="1"/>
</dbReference>
<evidence type="ECO:0000256" key="3">
    <source>
        <dbReference type="ARBA" id="ARBA00048267"/>
    </source>
</evidence>
<accession>A0ABR8N9Z4</accession>
<feature type="domain" description="CheB-type methylesterase" evidence="5">
    <location>
        <begin position="7"/>
        <end position="196"/>
    </location>
</feature>
<dbReference type="CDD" id="cd16433">
    <property type="entry name" value="CheB"/>
    <property type="match status" value="1"/>
</dbReference>
<evidence type="ECO:0000313" key="6">
    <source>
        <dbReference type="EMBL" id="MBD3924958.1"/>
    </source>
</evidence>
<evidence type="ECO:0000256" key="1">
    <source>
        <dbReference type="ARBA" id="ARBA00022801"/>
    </source>
</evidence>
<evidence type="ECO:0000256" key="4">
    <source>
        <dbReference type="PROSITE-ProRule" id="PRU00050"/>
    </source>
</evidence>
<comment type="catalytic activity">
    <reaction evidence="3">
        <text>[protein]-L-glutamate 5-O-methyl ester + H2O = L-glutamyl-[protein] + methanol + H(+)</text>
        <dbReference type="Rhea" id="RHEA:23236"/>
        <dbReference type="Rhea" id="RHEA-COMP:10208"/>
        <dbReference type="Rhea" id="RHEA-COMP:10311"/>
        <dbReference type="ChEBI" id="CHEBI:15377"/>
        <dbReference type="ChEBI" id="CHEBI:15378"/>
        <dbReference type="ChEBI" id="CHEBI:17790"/>
        <dbReference type="ChEBI" id="CHEBI:29973"/>
        <dbReference type="ChEBI" id="CHEBI:82795"/>
        <dbReference type="EC" id="3.1.1.61"/>
    </reaction>
</comment>
<dbReference type="PANTHER" id="PTHR42872:SF6">
    <property type="entry name" value="PROTEIN-GLUTAMATE METHYLESTERASE_PROTEIN-GLUTAMINE GLUTAMINASE"/>
    <property type="match status" value="1"/>
</dbReference>
<dbReference type="InterPro" id="IPR035909">
    <property type="entry name" value="CheB_C"/>
</dbReference>
<comment type="caution">
    <text evidence="6">The sequence shown here is derived from an EMBL/GenBank/DDBJ whole genome shotgun (WGS) entry which is preliminary data.</text>
</comment>
<keyword evidence="1 4" id="KW-0378">Hydrolase</keyword>
<feature type="active site" evidence="4">
    <location>
        <position position="19"/>
    </location>
</feature>
<dbReference type="InterPro" id="IPR000673">
    <property type="entry name" value="Sig_transdc_resp-reg_Me-estase"/>
</dbReference>
<gene>
    <name evidence="6" type="ORF">IEZ26_10035</name>
</gene>
<proteinExistence type="predicted"/>
<protein>
    <recommendedName>
        <fullName evidence="2">protein-glutamate methylesterase</fullName>
        <ecNumber evidence="2">3.1.1.61</ecNumber>
    </recommendedName>
</protein>
<dbReference type="RefSeq" id="WP_191194662.1">
    <property type="nucleotide sequence ID" value="NZ_JACXYZ010000001.1"/>
</dbReference>
<feature type="active site" evidence="4">
    <location>
        <position position="46"/>
    </location>
</feature>
<dbReference type="InterPro" id="IPR011247">
    <property type="entry name" value="Chemotax_prot-Glu_Me-esterase"/>
</dbReference>
<dbReference type="SUPFAM" id="SSF52738">
    <property type="entry name" value="Methylesterase CheB, C-terminal domain"/>
    <property type="match status" value="1"/>
</dbReference>